<reference evidence="2 3" key="1">
    <citation type="submission" date="2019-04" db="EMBL/GenBank/DDBJ databases">
        <title>Isachenkonia alkalipeptolytica gen. nov. sp. nov. a new anaerobic, alkiliphilic organothrophic bacterium capable to reduce synthesized ferrihydrite isolated from a soda lake.</title>
        <authorList>
            <person name="Toshchakov S.V."/>
            <person name="Zavarzina D.G."/>
            <person name="Zhilina T.N."/>
            <person name="Kostrikina N.A."/>
            <person name="Kublanov I.V."/>
        </authorList>
    </citation>
    <scope>NUCLEOTIDE SEQUENCE [LARGE SCALE GENOMIC DNA]</scope>
    <source>
        <strain evidence="2 3">Z-1701</strain>
    </source>
</reference>
<dbReference type="Pfam" id="PF00583">
    <property type="entry name" value="Acetyltransf_1"/>
    <property type="match status" value="1"/>
</dbReference>
<dbReference type="InterPro" id="IPR016181">
    <property type="entry name" value="Acyl_CoA_acyltransferase"/>
</dbReference>
<dbReference type="AlphaFoldDB" id="A0AA44BCH7"/>
<protein>
    <submittedName>
        <fullName evidence="2">GNAT family N-acetyltransferase</fullName>
    </submittedName>
</protein>
<dbReference type="PANTHER" id="PTHR13538">
    <property type="entry name" value="N-ACETYLTRANSFERASE 6"/>
    <property type="match status" value="1"/>
</dbReference>
<dbReference type="GO" id="GO:1905502">
    <property type="term" value="F:acetyl-CoA binding"/>
    <property type="evidence" value="ECO:0007669"/>
    <property type="project" value="TreeGrafter"/>
</dbReference>
<organism evidence="2 3">
    <name type="scientific">Isachenkonia alkalipeptolytica</name>
    <dbReference type="NCBI Taxonomy" id="2565777"/>
    <lineage>
        <taxon>Bacteria</taxon>
        <taxon>Bacillati</taxon>
        <taxon>Bacillota</taxon>
        <taxon>Clostridia</taxon>
        <taxon>Eubacteriales</taxon>
        <taxon>Clostridiaceae</taxon>
        <taxon>Isachenkonia</taxon>
    </lineage>
</organism>
<evidence type="ECO:0000313" key="3">
    <source>
        <dbReference type="Proteomes" id="UP000449710"/>
    </source>
</evidence>
<evidence type="ECO:0000259" key="1">
    <source>
        <dbReference type="PROSITE" id="PS51186"/>
    </source>
</evidence>
<proteinExistence type="predicted"/>
<dbReference type="InterPro" id="IPR000182">
    <property type="entry name" value="GNAT_dom"/>
</dbReference>
<dbReference type="Gene3D" id="3.40.630.30">
    <property type="match status" value="1"/>
</dbReference>
<name>A0AA44BCH7_9CLOT</name>
<dbReference type="PROSITE" id="PS51186">
    <property type="entry name" value="GNAT"/>
    <property type="match status" value="1"/>
</dbReference>
<dbReference type="CDD" id="cd04301">
    <property type="entry name" value="NAT_SF"/>
    <property type="match status" value="1"/>
</dbReference>
<dbReference type="PANTHER" id="PTHR13538:SF4">
    <property type="entry name" value="N-ALPHA-ACETYLTRANSFERASE 80"/>
    <property type="match status" value="1"/>
</dbReference>
<dbReference type="GO" id="GO:0008080">
    <property type="term" value="F:N-acetyltransferase activity"/>
    <property type="evidence" value="ECO:0007669"/>
    <property type="project" value="InterPro"/>
</dbReference>
<sequence>MEIKRLSQCREYEDQVVRWLWKEFGNEENYKRYEMIIHHSMDPDNLPQTFVAFEEGKAVATVGLWRCDLMSRQDLFPWLASLYVDPAYRRRGIGKKLQGFILDYCRKQDYSKVYLYTDLVNYYEKTGWEQMGYGWTEDMEKVRIYQYKL</sequence>
<dbReference type="InterPro" id="IPR039840">
    <property type="entry name" value="NAA80"/>
</dbReference>
<dbReference type="EMBL" id="SUMG01000001">
    <property type="protein sequence ID" value="NBG86938.1"/>
    <property type="molecule type" value="Genomic_DNA"/>
</dbReference>
<dbReference type="Proteomes" id="UP000449710">
    <property type="component" value="Unassembled WGS sequence"/>
</dbReference>
<dbReference type="RefSeq" id="WP_160718247.1">
    <property type="nucleotide sequence ID" value="NZ_SUMG01000001.1"/>
</dbReference>
<comment type="caution">
    <text evidence="2">The sequence shown here is derived from an EMBL/GenBank/DDBJ whole genome shotgun (WGS) entry which is preliminary data.</text>
</comment>
<dbReference type="GO" id="GO:0005737">
    <property type="term" value="C:cytoplasm"/>
    <property type="evidence" value="ECO:0007669"/>
    <property type="project" value="TreeGrafter"/>
</dbReference>
<feature type="domain" description="N-acetyltransferase" evidence="1">
    <location>
        <begin position="1"/>
        <end position="149"/>
    </location>
</feature>
<accession>A0AA44BCH7</accession>
<keyword evidence="3" id="KW-1185">Reference proteome</keyword>
<dbReference type="SUPFAM" id="SSF55729">
    <property type="entry name" value="Acyl-CoA N-acyltransferases (Nat)"/>
    <property type="match status" value="1"/>
</dbReference>
<evidence type="ECO:0000313" key="2">
    <source>
        <dbReference type="EMBL" id="NBG86938.1"/>
    </source>
</evidence>
<gene>
    <name evidence="2" type="ORF">ISALK_00350</name>
</gene>